<evidence type="ECO:0000313" key="3">
    <source>
        <dbReference type="EMBL" id="MCZ0864847.1"/>
    </source>
</evidence>
<reference evidence="3 4" key="1">
    <citation type="submission" date="2022-12" db="EMBL/GenBank/DDBJ databases">
        <title>Dasania phycosphaerae sp. nov., isolated from particulate material of the south coast of Korea.</title>
        <authorList>
            <person name="Jiang Y."/>
        </authorList>
    </citation>
    <scope>NUCLEOTIDE SEQUENCE [LARGE SCALE GENOMIC DNA]</scope>
    <source>
        <strain evidence="3 4">GY-19</strain>
    </source>
</reference>
<feature type="coiled-coil region" evidence="1">
    <location>
        <begin position="47"/>
        <end position="91"/>
    </location>
</feature>
<dbReference type="GO" id="GO:0043683">
    <property type="term" value="P:type IV pilus assembly"/>
    <property type="evidence" value="ECO:0007669"/>
    <property type="project" value="TreeGrafter"/>
</dbReference>
<keyword evidence="4" id="KW-1185">Reference proteome</keyword>
<comment type="caution">
    <text evidence="3">The sequence shown here is derived from an EMBL/GenBank/DDBJ whole genome shotgun (WGS) entry which is preliminary data.</text>
</comment>
<dbReference type="Proteomes" id="UP001069090">
    <property type="component" value="Unassembled WGS sequence"/>
</dbReference>
<evidence type="ECO:0000256" key="1">
    <source>
        <dbReference type="SAM" id="Coils"/>
    </source>
</evidence>
<keyword evidence="2" id="KW-1133">Transmembrane helix</keyword>
<dbReference type="GO" id="GO:0043107">
    <property type="term" value="P:type IV pilus-dependent motility"/>
    <property type="evidence" value="ECO:0007669"/>
    <property type="project" value="TreeGrafter"/>
</dbReference>
<keyword evidence="2" id="KW-0472">Membrane</keyword>
<name>A0A9J6RKY0_9GAMM</name>
<keyword evidence="2" id="KW-0812">Transmembrane</keyword>
<evidence type="ECO:0000313" key="4">
    <source>
        <dbReference type="Proteomes" id="UP001069090"/>
    </source>
</evidence>
<dbReference type="PANTHER" id="PTHR40278:SF2">
    <property type="entry name" value="TYPE IV PILUS INNER MEMBRANE COMPONENT PILN"/>
    <property type="match status" value="1"/>
</dbReference>
<dbReference type="EMBL" id="JAPTGG010000004">
    <property type="protein sequence ID" value="MCZ0864847.1"/>
    <property type="molecule type" value="Genomic_DNA"/>
</dbReference>
<evidence type="ECO:0000256" key="2">
    <source>
        <dbReference type="SAM" id="Phobius"/>
    </source>
</evidence>
<dbReference type="AlphaFoldDB" id="A0A9J6RKY0"/>
<protein>
    <submittedName>
        <fullName evidence="3">PilN domain-containing protein</fullName>
    </submittedName>
</protein>
<feature type="transmembrane region" description="Helical" evidence="2">
    <location>
        <begin position="21"/>
        <end position="39"/>
    </location>
</feature>
<accession>A0A9J6RKY0</accession>
<organism evidence="3 4">
    <name type="scientific">Dasania phycosphaerae</name>
    <dbReference type="NCBI Taxonomy" id="2950436"/>
    <lineage>
        <taxon>Bacteria</taxon>
        <taxon>Pseudomonadati</taxon>
        <taxon>Pseudomonadota</taxon>
        <taxon>Gammaproteobacteria</taxon>
        <taxon>Cellvibrionales</taxon>
        <taxon>Spongiibacteraceae</taxon>
        <taxon>Dasania</taxon>
    </lineage>
</organism>
<dbReference type="InterPro" id="IPR052534">
    <property type="entry name" value="Extracell_DNA_Util/SecSys_Comp"/>
</dbReference>
<gene>
    <name evidence="3" type="ORF">O0V09_06520</name>
</gene>
<dbReference type="Pfam" id="PF05137">
    <property type="entry name" value="PilN"/>
    <property type="match status" value="1"/>
</dbReference>
<dbReference type="RefSeq" id="WP_258331000.1">
    <property type="nucleotide sequence ID" value="NZ_JAPTGG010000004.1"/>
</dbReference>
<dbReference type="PANTHER" id="PTHR40278">
    <property type="entry name" value="DNA UTILIZATION PROTEIN HOFN"/>
    <property type="match status" value="1"/>
</dbReference>
<dbReference type="InterPro" id="IPR007813">
    <property type="entry name" value="PilN"/>
</dbReference>
<keyword evidence="1" id="KW-0175">Coiled coil</keyword>
<sequence length="189" mass="21415">MANINLLPWRDERRQELQKEFIAVLIAVAVFAGLLVWLADTQVRSEIESQNARNAYLQQNINDLNNQVKEIRELEKKKQELLDRMKVIQELQGNRPIIVRIFDEMVRTLPDGVFYKSLTRKDSVISLDGNAESNNRISSLMRKLEGSDWFAGPNLSAVTASPEYGEQASSFKLSFKISMPSAVDGGDSK</sequence>
<proteinExistence type="predicted"/>